<keyword evidence="7" id="KW-0378">Hydrolase</keyword>
<dbReference type="AlphaFoldDB" id="A0A437LCQ8"/>
<dbReference type="SMART" id="SM00382">
    <property type="entry name" value="AAA"/>
    <property type="match status" value="1"/>
</dbReference>
<evidence type="ECO:0000256" key="1">
    <source>
        <dbReference type="ARBA" id="ARBA00004651"/>
    </source>
</evidence>
<dbReference type="SUPFAM" id="SSF52540">
    <property type="entry name" value="P-loop containing nucleoside triphosphate hydrolases"/>
    <property type="match status" value="1"/>
</dbReference>
<dbReference type="GO" id="GO:0005886">
    <property type="term" value="C:plasma membrane"/>
    <property type="evidence" value="ECO:0007669"/>
    <property type="project" value="UniProtKB-SubCell"/>
</dbReference>
<feature type="transmembrane region" description="Helical" evidence="14">
    <location>
        <begin position="183"/>
        <end position="205"/>
    </location>
</feature>
<dbReference type="Pfam" id="PF00005">
    <property type="entry name" value="ABC_tran"/>
    <property type="match status" value="1"/>
</dbReference>
<evidence type="ECO:0000256" key="8">
    <source>
        <dbReference type="ARBA" id="ARBA00022840"/>
    </source>
</evidence>
<feature type="transmembrane region" description="Helical" evidence="14">
    <location>
        <begin position="408"/>
        <end position="426"/>
    </location>
</feature>
<evidence type="ECO:0000256" key="9">
    <source>
        <dbReference type="ARBA" id="ARBA00022989"/>
    </source>
</evidence>
<evidence type="ECO:0000256" key="3">
    <source>
        <dbReference type="ARBA" id="ARBA00022475"/>
    </source>
</evidence>
<dbReference type="Gene3D" id="3.90.70.10">
    <property type="entry name" value="Cysteine proteinases"/>
    <property type="match status" value="1"/>
</dbReference>
<evidence type="ECO:0000256" key="14">
    <source>
        <dbReference type="SAM" id="Phobius"/>
    </source>
</evidence>
<dbReference type="Proteomes" id="UP000288587">
    <property type="component" value="Unassembled WGS sequence"/>
</dbReference>
<dbReference type="InterPro" id="IPR011527">
    <property type="entry name" value="ABC1_TM_dom"/>
</dbReference>
<keyword evidence="2" id="KW-0813">Transport</keyword>
<dbReference type="PANTHER" id="PTHR43394:SF1">
    <property type="entry name" value="ATP-BINDING CASSETTE SUB-FAMILY B MEMBER 10, MITOCHONDRIAL"/>
    <property type="match status" value="1"/>
</dbReference>
<dbReference type="InterPro" id="IPR039421">
    <property type="entry name" value="Type_1_exporter"/>
</dbReference>
<keyword evidence="4 14" id="KW-0812">Transmembrane</keyword>
<comment type="subcellular location">
    <subcellularLocation>
        <location evidence="1">Cell membrane</location>
        <topology evidence="1">Multi-pass membrane protein</topology>
    </subcellularLocation>
</comment>
<dbReference type="PANTHER" id="PTHR43394">
    <property type="entry name" value="ATP-DEPENDENT PERMEASE MDL1, MITOCHONDRIAL"/>
    <property type="match status" value="1"/>
</dbReference>
<dbReference type="EMBL" id="SACM01000005">
    <property type="protein sequence ID" value="RVT83142.1"/>
    <property type="molecule type" value="Genomic_DNA"/>
</dbReference>
<organism evidence="18 19">
    <name type="scientific">Inhella crocodyli</name>
    <dbReference type="NCBI Taxonomy" id="2499851"/>
    <lineage>
        <taxon>Bacteria</taxon>
        <taxon>Pseudomonadati</taxon>
        <taxon>Pseudomonadota</taxon>
        <taxon>Betaproteobacteria</taxon>
        <taxon>Burkholderiales</taxon>
        <taxon>Sphaerotilaceae</taxon>
        <taxon>Inhella</taxon>
    </lineage>
</organism>
<evidence type="ECO:0000259" key="16">
    <source>
        <dbReference type="PROSITE" id="PS50929"/>
    </source>
</evidence>
<feature type="domain" description="ABC transporter" evidence="15">
    <location>
        <begin position="495"/>
        <end position="730"/>
    </location>
</feature>
<dbReference type="GO" id="GO:0031640">
    <property type="term" value="P:killing of cells of another organism"/>
    <property type="evidence" value="ECO:0007669"/>
    <property type="project" value="UniProtKB-KW"/>
</dbReference>
<evidence type="ECO:0000313" key="19">
    <source>
        <dbReference type="Proteomes" id="UP000288587"/>
    </source>
</evidence>
<dbReference type="GO" id="GO:0015421">
    <property type="term" value="F:ABC-type oligopeptide transporter activity"/>
    <property type="evidence" value="ECO:0007669"/>
    <property type="project" value="TreeGrafter"/>
</dbReference>
<dbReference type="PROSITE" id="PS50929">
    <property type="entry name" value="ABC_TM1F"/>
    <property type="match status" value="1"/>
</dbReference>
<proteinExistence type="inferred from homology"/>
<sequence length="731" mass="79267">MTPAPSPTTAAPRVREDLVQPDPLLDCLVEVCRVHGLPASRASLTAGLPLVDRRLSLELAERAAARAGLSARVQRMALDDIDRAVLPAILLLEGNRACVLGGWSEDGQSAEVLMPETGHGRVTLSRDELSARYTGLVLYVRPHFRFDQRAATEPDLDNHSAHPVARHWFWGAILEQRGLYKDVLLAALLINLFALALPLFSMNVYDRVVPNLAFDTLWALAVGVGLMLVADLVMRLLRGRFVDEASARVDVRLSAVLMERVLGMRMEGKPDSVGSFASNLRGFEQVRDFIAAGTVAALIDLPFALLFLLVTVWISPWLALPVIVIGGATLALGWVLQQRLQALSQTTYKASAQRNATLIEALTGMETIKTQGAEGLIQARWEHTNAFLAATQVRMRELTAKATNGTQFLAQLAPVVLVIVGVYLIAQRELTMGGLIACTMLASRALGPAGSVVGLLLQYQNARTALAGLEQLMANPQERNPQRVGLHRPVLSGQIEFRGVDFAYPGRDDKVLDKVSFTLQPGEHVAIIGRVGSGKSTLQKLIMGLYQPTAGSVLLDGIDLRQLDLSDVRRNLSYVSQEVTLFHGTLRENIAFGQPHATDNAILEAADIAGLSDFVKRHPRGFDMPVGERGESLSGGQRQCVGIARAVVHNAPILLLDEPTSAMDFSTEAHITQRMAQFAQGRTVVLVTHRTSMLALVQRVIVVDNGRVVADGPRERIMEALAAGRIAKAGA</sequence>
<dbReference type="SUPFAM" id="SSF90123">
    <property type="entry name" value="ABC transporter transmembrane region"/>
    <property type="match status" value="1"/>
</dbReference>
<dbReference type="GO" id="GO:0008233">
    <property type="term" value="F:peptidase activity"/>
    <property type="evidence" value="ECO:0007669"/>
    <property type="project" value="InterPro"/>
</dbReference>
<dbReference type="Pfam" id="PF00664">
    <property type="entry name" value="ABC_membrane"/>
    <property type="match status" value="1"/>
</dbReference>
<keyword evidence="5" id="KW-0204">Cytolysis</keyword>
<evidence type="ECO:0000256" key="5">
    <source>
        <dbReference type="ARBA" id="ARBA00022735"/>
    </source>
</evidence>
<evidence type="ECO:0000256" key="13">
    <source>
        <dbReference type="ARBA" id="ARBA00072252"/>
    </source>
</evidence>
<gene>
    <name evidence="18" type="ORF">EOD73_16445</name>
</gene>
<accession>A0A437LCQ8</accession>
<evidence type="ECO:0000259" key="17">
    <source>
        <dbReference type="PROSITE" id="PS50990"/>
    </source>
</evidence>
<keyword evidence="3" id="KW-1003">Cell membrane</keyword>
<evidence type="ECO:0000256" key="4">
    <source>
        <dbReference type="ARBA" id="ARBA00022692"/>
    </source>
</evidence>
<dbReference type="GO" id="GO:0016887">
    <property type="term" value="F:ATP hydrolysis activity"/>
    <property type="evidence" value="ECO:0007669"/>
    <property type="project" value="InterPro"/>
</dbReference>
<evidence type="ECO:0000256" key="7">
    <source>
        <dbReference type="ARBA" id="ARBA00022801"/>
    </source>
</evidence>
<feature type="transmembrane region" description="Helical" evidence="14">
    <location>
        <begin position="317"/>
        <end position="336"/>
    </location>
</feature>
<dbReference type="RefSeq" id="WP_127684122.1">
    <property type="nucleotide sequence ID" value="NZ_SACM01000005.1"/>
</dbReference>
<dbReference type="CDD" id="cd18587">
    <property type="entry name" value="ABC_6TM_LapB_like"/>
    <property type="match status" value="1"/>
</dbReference>
<evidence type="ECO:0000256" key="11">
    <source>
        <dbReference type="ARBA" id="ARBA00055355"/>
    </source>
</evidence>
<dbReference type="CDD" id="cd03245">
    <property type="entry name" value="ABCC_bacteriocin_exporters"/>
    <property type="match status" value="1"/>
</dbReference>
<keyword evidence="6" id="KW-0547">Nucleotide-binding</keyword>
<dbReference type="Gene3D" id="1.20.1560.10">
    <property type="entry name" value="ABC transporter type 1, transmembrane domain"/>
    <property type="match status" value="1"/>
</dbReference>
<dbReference type="InterPro" id="IPR017871">
    <property type="entry name" value="ABC_transporter-like_CS"/>
</dbReference>
<evidence type="ECO:0000256" key="6">
    <source>
        <dbReference type="ARBA" id="ARBA00022741"/>
    </source>
</evidence>
<keyword evidence="19" id="KW-1185">Reference proteome</keyword>
<feature type="transmembrane region" description="Helical" evidence="14">
    <location>
        <begin position="289"/>
        <end position="311"/>
    </location>
</feature>
<reference evidence="18 19" key="1">
    <citation type="submission" date="2019-01" db="EMBL/GenBank/DDBJ databases">
        <authorList>
            <person name="Chen W.-M."/>
        </authorList>
    </citation>
    <scope>NUCLEOTIDE SEQUENCE [LARGE SCALE GENOMIC DNA]</scope>
    <source>
        <strain evidence="18 19">CCP-18</strain>
    </source>
</reference>
<dbReference type="NCBIfam" id="TIGR03375">
    <property type="entry name" value="type_I_sec_LssB"/>
    <property type="match status" value="1"/>
</dbReference>
<dbReference type="OrthoDB" id="8554730at2"/>
<dbReference type="GO" id="GO:0005524">
    <property type="term" value="F:ATP binding"/>
    <property type="evidence" value="ECO:0007669"/>
    <property type="project" value="UniProtKB-KW"/>
</dbReference>
<dbReference type="PROSITE" id="PS50990">
    <property type="entry name" value="PEPTIDASE_C39"/>
    <property type="match status" value="1"/>
</dbReference>
<comment type="similarity">
    <text evidence="12">Belongs to the ABC transporter superfamily. Cyclolysin exporter (TC 3.A.1.109.2) family.</text>
</comment>
<evidence type="ECO:0000256" key="12">
    <source>
        <dbReference type="ARBA" id="ARBA00061173"/>
    </source>
</evidence>
<feature type="domain" description="ABC transmembrane type-1" evidence="16">
    <location>
        <begin position="183"/>
        <end position="461"/>
    </location>
</feature>
<dbReference type="InterPro" id="IPR005074">
    <property type="entry name" value="Peptidase_C39"/>
</dbReference>
<dbReference type="CDD" id="cd02421">
    <property type="entry name" value="Peptidase_C39_likeD"/>
    <property type="match status" value="1"/>
</dbReference>
<dbReference type="Gene3D" id="3.40.50.300">
    <property type="entry name" value="P-loop containing nucleotide triphosphate hydrolases"/>
    <property type="match status" value="1"/>
</dbReference>
<name>A0A437LCQ8_9BURK</name>
<dbReference type="GO" id="GO:0006508">
    <property type="term" value="P:proteolysis"/>
    <property type="evidence" value="ECO:0007669"/>
    <property type="project" value="InterPro"/>
</dbReference>
<dbReference type="InterPro" id="IPR017750">
    <property type="entry name" value="ATPase_T1SS"/>
</dbReference>
<dbReference type="InterPro" id="IPR003439">
    <property type="entry name" value="ABC_transporter-like_ATP-bd"/>
</dbReference>
<feature type="transmembrane region" description="Helical" evidence="14">
    <location>
        <begin position="217"/>
        <end position="237"/>
    </location>
</feature>
<protein>
    <recommendedName>
        <fullName evidence="13">Cyclolysin secretion/processing ATP-binding protein CyaB</fullName>
    </recommendedName>
</protein>
<keyword evidence="10 14" id="KW-0472">Membrane</keyword>
<comment type="caution">
    <text evidence="18">The sequence shown here is derived from an EMBL/GenBank/DDBJ whole genome shotgun (WGS) entry which is preliminary data.</text>
</comment>
<comment type="function">
    <text evidence="11">Involved in the export of calmodulin-sensitive adenylate cyclase-hemolysin (cyclolysin).</text>
</comment>
<keyword evidence="9 14" id="KW-1133">Transmembrane helix</keyword>
<evidence type="ECO:0000256" key="2">
    <source>
        <dbReference type="ARBA" id="ARBA00022448"/>
    </source>
</evidence>
<dbReference type="InterPro" id="IPR003593">
    <property type="entry name" value="AAA+_ATPase"/>
</dbReference>
<dbReference type="Pfam" id="PF03412">
    <property type="entry name" value="Peptidase_C39"/>
    <property type="match status" value="1"/>
</dbReference>
<evidence type="ECO:0000256" key="10">
    <source>
        <dbReference type="ARBA" id="ARBA00023136"/>
    </source>
</evidence>
<keyword evidence="5" id="KW-0354">Hemolysis</keyword>
<keyword evidence="8" id="KW-0067">ATP-binding</keyword>
<dbReference type="PROSITE" id="PS50893">
    <property type="entry name" value="ABC_TRANSPORTER_2"/>
    <property type="match status" value="1"/>
</dbReference>
<dbReference type="PROSITE" id="PS00211">
    <property type="entry name" value="ABC_TRANSPORTER_1"/>
    <property type="match status" value="1"/>
</dbReference>
<dbReference type="InterPro" id="IPR027417">
    <property type="entry name" value="P-loop_NTPase"/>
</dbReference>
<feature type="domain" description="Peptidase C39" evidence="17">
    <location>
        <begin position="15"/>
        <end position="140"/>
    </location>
</feature>
<dbReference type="InterPro" id="IPR036640">
    <property type="entry name" value="ABC1_TM_sf"/>
</dbReference>
<evidence type="ECO:0000313" key="18">
    <source>
        <dbReference type="EMBL" id="RVT83142.1"/>
    </source>
</evidence>
<evidence type="ECO:0000259" key="15">
    <source>
        <dbReference type="PROSITE" id="PS50893"/>
    </source>
</evidence>
<dbReference type="FunFam" id="3.40.50.300:FF:000299">
    <property type="entry name" value="ABC transporter ATP-binding protein/permease"/>
    <property type="match status" value="1"/>
</dbReference>